<evidence type="ECO:0000313" key="3">
    <source>
        <dbReference type="Proteomes" id="UP001180754"/>
    </source>
</evidence>
<evidence type="ECO:0000256" key="1">
    <source>
        <dbReference type="SAM" id="MobiDB-lite"/>
    </source>
</evidence>
<evidence type="ECO:0000313" key="2">
    <source>
        <dbReference type="EMBL" id="MDT0550868.1"/>
    </source>
</evidence>
<dbReference type="EMBL" id="JAVRFD010000537">
    <property type="protein sequence ID" value="MDT0550868.1"/>
    <property type="molecule type" value="Genomic_DNA"/>
</dbReference>
<feature type="non-terminal residue" evidence="2">
    <location>
        <position position="1"/>
    </location>
</feature>
<accession>A0ABU2XY68</accession>
<keyword evidence="3" id="KW-1185">Reference proteome</keyword>
<organism evidence="2 3">
    <name type="scientific">Streptomyces lonegramiae</name>
    <dbReference type="NCBI Taxonomy" id="3075524"/>
    <lineage>
        <taxon>Bacteria</taxon>
        <taxon>Bacillati</taxon>
        <taxon>Actinomycetota</taxon>
        <taxon>Actinomycetes</taxon>
        <taxon>Kitasatosporales</taxon>
        <taxon>Streptomycetaceae</taxon>
        <taxon>Streptomyces</taxon>
    </lineage>
</organism>
<protein>
    <submittedName>
        <fullName evidence="2">Uncharacterized protein</fullName>
    </submittedName>
</protein>
<sequence length="156" mass="16880">LESIKAGGAELKFSPAERAAQAAADQLAKATESATGEQSEIPDLSPELRRLTPRSSASKIFRNMRLTLYSQVKQVCNENGLPMILKGEQTLEPPSGILPDVRWEDISETMRSIASASRVEGWERLADAVDEMAVFNAEDLPHGLKSATASLLSQNA</sequence>
<feature type="region of interest" description="Disordered" evidence="1">
    <location>
        <begin position="23"/>
        <end position="52"/>
    </location>
</feature>
<dbReference type="Proteomes" id="UP001180754">
    <property type="component" value="Unassembled WGS sequence"/>
</dbReference>
<gene>
    <name evidence="2" type="ORF">RND15_50805</name>
</gene>
<dbReference type="RefSeq" id="WP_311731274.1">
    <property type="nucleotide sequence ID" value="NZ_JAVRFD010000537.1"/>
</dbReference>
<reference evidence="2" key="1">
    <citation type="submission" date="2024-05" db="EMBL/GenBank/DDBJ databases">
        <title>30 novel species of actinomycetes from the DSMZ collection.</title>
        <authorList>
            <person name="Nouioui I."/>
        </authorList>
    </citation>
    <scope>NUCLEOTIDE SEQUENCE</scope>
    <source>
        <strain evidence="2">DSM 41529</strain>
    </source>
</reference>
<proteinExistence type="predicted"/>
<feature type="non-terminal residue" evidence="2">
    <location>
        <position position="156"/>
    </location>
</feature>
<name>A0ABU2XY68_9ACTN</name>
<comment type="caution">
    <text evidence="2">The sequence shown here is derived from an EMBL/GenBank/DDBJ whole genome shotgun (WGS) entry which is preliminary data.</text>
</comment>